<dbReference type="Pfam" id="PF02443">
    <property type="entry name" value="Circo_capsid"/>
    <property type="match status" value="1"/>
</dbReference>
<dbReference type="EMBL" id="MZ375112">
    <property type="protein sequence ID" value="UCS96293.1"/>
    <property type="molecule type" value="Genomic_DNA"/>
</dbReference>
<keyword evidence="4" id="KW-1162">Viral penetration into host cytoplasm</keyword>
<name>A0A8K1JFT3_9VIRU</name>
<evidence type="ECO:0000256" key="1">
    <source>
        <dbReference type="ARBA" id="ARBA00010301"/>
    </source>
</evidence>
<accession>A0A8K1JFT3</accession>
<evidence type="ECO:0000256" key="6">
    <source>
        <dbReference type="ARBA" id="ARBA00022890"/>
    </source>
</evidence>
<evidence type="ECO:0000256" key="2">
    <source>
        <dbReference type="ARBA" id="ARBA00022431"/>
    </source>
</evidence>
<keyword evidence="5" id="KW-1160">Virus entry into host cell</keyword>
<dbReference type="GO" id="GO:0019062">
    <property type="term" value="P:virion attachment to host cell"/>
    <property type="evidence" value="ECO:0007669"/>
    <property type="project" value="UniProtKB-KW"/>
</dbReference>
<keyword evidence="5" id="KW-0945">Host-virus interaction</keyword>
<sequence length="255" mass="29190">MYGRYRARRYSGKYRRRYHRRRLGKRYYRRYRSGTGKTKSSTVKLTFETMWTLAKNVAASGQPASYVYNPLSFSPQQMPGFSDYQAVYSKFRIIMAKVEIATALSNGGIDAQPLNYLIVGSRPFAETNVPVPNPELQTPLYYVPAKVENDLRQARWQKVRYPSAITRKVTAKFKPYTMIATYGPSSSSGQVAWQRPWEGTKWTPFTWASSDTSTVLLYYGPYCVVSTNTVGDETITPVTDVKVTLTCWFKFSGQK</sequence>
<keyword evidence="5" id="KW-1161">Viral attachment to host cell</keyword>
<evidence type="ECO:0000256" key="7">
    <source>
        <dbReference type="ARBA" id="ARBA00046863"/>
    </source>
</evidence>
<reference evidence="8" key="1">
    <citation type="submission" date="2021-06" db="EMBL/GenBank/DDBJ databases">
        <title>Viral sequences from lizard feces in the Qinghai-Tibetan Plateau, China.</title>
        <authorList>
            <person name="Lu J."/>
            <person name="Shen Q."/>
            <person name="Zhang W."/>
        </authorList>
    </citation>
    <scope>NUCLEOTIDE SEQUENCE</scope>
    <source>
        <strain evidence="8">1PE-REP-1</strain>
    </source>
</reference>
<dbReference type="GO" id="GO:0019069">
    <property type="term" value="P:viral capsid assembly"/>
    <property type="evidence" value="ECO:0007669"/>
    <property type="project" value="InterPro"/>
</dbReference>
<keyword evidence="2" id="KW-0946">Virion</keyword>
<keyword evidence="6" id="KW-1164">Virus endocytosis by host</keyword>
<dbReference type="GO" id="GO:0075732">
    <property type="term" value="P:viral penetration into host nucleus"/>
    <property type="evidence" value="ECO:0007669"/>
    <property type="project" value="UniProtKB-KW"/>
</dbReference>
<proteinExistence type="inferred from homology"/>
<keyword evidence="3" id="KW-1163">Viral penetration into host nucleus</keyword>
<dbReference type="GO" id="GO:0043657">
    <property type="term" value="C:host cell"/>
    <property type="evidence" value="ECO:0007669"/>
    <property type="project" value="GOC"/>
</dbReference>
<protein>
    <submittedName>
        <fullName evidence="8">Capsid protein</fullName>
    </submittedName>
</protein>
<comment type="similarity">
    <text evidence="1">Belongs to the circoviridae capsid protein family.</text>
</comment>
<evidence type="ECO:0000256" key="3">
    <source>
        <dbReference type="ARBA" id="ARBA00022524"/>
    </source>
</evidence>
<evidence type="ECO:0000256" key="5">
    <source>
        <dbReference type="ARBA" id="ARBA00022804"/>
    </source>
</evidence>
<keyword evidence="2" id="KW-0167">Capsid protein</keyword>
<keyword evidence="2" id="KW-1140">T=1 icosahedral capsid protein</keyword>
<evidence type="ECO:0000313" key="8">
    <source>
        <dbReference type="EMBL" id="UCS96293.1"/>
    </source>
</evidence>
<comment type="subunit">
    <text evidence="7">Homomultimer. Assembles in the nucleus, presumably in an immature form, then migrates to the cytoplasm once assembled as mature virion. Interacts with Rep; this interaction relocates Rep into the nucleus.</text>
</comment>
<dbReference type="GO" id="GO:0075509">
    <property type="term" value="P:endocytosis involved in viral entry into host cell"/>
    <property type="evidence" value="ECO:0007669"/>
    <property type="project" value="UniProtKB-KW"/>
</dbReference>
<organism evidence="8">
    <name type="scientific">Cressdnaviricota sp</name>
    <dbReference type="NCBI Taxonomy" id="2748378"/>
    <lineage>
        <taxon>Viruses</taxon>
        <taxon>Monodnaviria</taxon>
        <taxon>Shotokuvirae</taxon>
        <taxon>Cressdnaviricota</taxon>
    </lineage>
</organism>
<evidence type="ECO:0000256" key="4">
    <source>
        <dbReference type="ARBA" id="ARBA00022595"/>
    </source>
</evidence>
<dbReference type="InterPro" id="IPR003383">
    <property type="entry name" value="Circovirus_capsid"/>
</dbReference>
<dbReference type="GO" id="GO:0039615">
    <property type="term" value="C:T=1 icosahedral viral capsid"/>
    <property type="evidence" value="ECO:0007669"/>
    <property type="project" value="UniProtKB-KW"/>
</dbReference>